<dbReference type="GO" id="GO:0005524">
    <property type="term" value="F:ATP binding"/>
    <property type="evidence" value="ECO:0007669"/>
    <property type="project" value="UniProtKB-KW"/>
</dbReference>
<evidence type="ECO:0000313" key="6">
    <source>
        <dbReference type="EMBL" id="PTP29330.1"/>
    </source>
</evidence>
<dbReference type="EMBL" id="PIFK01000037">
    <property type="protein sequence ID" value="PTP29330.1"/>
    <property type="molecule type" value="Genomic_DNA"/>
</dbReference>
<dbReference type="InterPro" id="IPR015860">
    <property type="entry name" value="ABC_transpr_TagH-like"/>
</dbReference>
<dbReference type="Pfam" id="PF04230">
    <property type="entry name" value="PS_pyruv_trans"/>
    <property type="match status" value="1"/>
</dbReference>
<dbReference type="InterPro" id="IPR003439">
    <property type="entry name" value="ABC_transporter-like_ATP-bd"/>
</dbReference>
<evidence type="ECO:0000256" key="4">
    <source>
        <dbReference type="ARBA" id="ARBA00022840"/>
    </source>
</evidence>
<comment type="caution">
    <text evidence="6">The sequence shown here is derived from an EMBL/GenBank/DDBJ whole genome shotgun (WGS) entry which is preliminary data.</text>
</comment>
<name>A0A2T5ESE7_VIBSP</name>
<dbReference type="SUPFAM" id="SSF52540">
    <property type="entry name" value="P-loop containing nucleoside triphosphate hydrolases"/>
    <property type="match status" value="1"/>
</dbReference>
<dbReference type="PANTHER" id="PTHR46743">
    <property type="entry name" value="TEICHOIC ACIDS EXPORT ATP-BINDING PROTEIN TAGH"/>
    <property type="match status" value="1"/>
</dbReference>
<evidence type="ECO:0000256" key="2">
    <source>
        <dbReference type="ARBA" id="ARBA00022448"/>
    </source>
</evidence>
<comment type="similarity">
    <text evidence="1">Belongs to the ABC transporter superfamily.</text>
</comment>
<keyword evidence="4" id="KW-0067">ATP-binding</keyword>
<evidence type="ECO:0000313" key="7">
    <source>
        <dbReference type="Proteomes" id="UP000244197"/>
    </source>
</evidence>
<dbReference type="InterPro" id="IPR003593">
    <property type="entry name" value="AAA+_ATPase"/>
</dbReference>
<gene>
    <name evidence="6" type="ORF">CWO07_17600</name>
</gene>
<reference evidence="6 7" key="1">
    <citation type="submission" date="2017-11" db="EMBL/GenBank/DDBJ databases">
        <title>Population delineation of vibrios coincides with oyster pathogenicity.</title>
        <authorList>
            <person name="Bruto M."/>
            <person name="Labreuche Y."/>
            <person name="James A."/>
            <person name="Piel D."/>
            <person name="Chenivesse S."/>
            <person name="Petton B."/>
            <person name="Polz M.F."/>
            <person name="Le Roux F."/>
        </authorList>
    </citation>
    <scope>NUCLEOTIDE SEQUENCE [LARGE SCALE GENOMIC DNA]</scope>
    <source>
        <strain evidence="6 7">FF_144</strain>
    </source>
</reference>
<dbReference type="AlphaFoldDB" id="A0A2T5ESE7"/>
<dbReference type="RefSeq" id="WP_108188016.1">
    <property type="nucleotide sequence ID" value="NZ_PIFK01000037.1"/>
</dbReference>
<dbReference type="GO" id="GO:0016887">
    <property type="term" value="F:ATP hydrolysis activity"/>
    <property type="evidence" value="ECO:0007669"/>
    <property type="project" value="InterPro"/>
</dbReference>
<accession>A0A2T5ESE7</accession>
<dbReference type="PANTHER" id="PTHR46743:SF2">
    <property type="entry name" value="TEICHOIC ACIDS EXPORT ATP-BINDING PROTEIN TAGH"/>
    <property type="match status" value="1"/>
</dbReference>
<dbReference type="CDD" id="cd03220">
    <property type="entry name" value="ABC_KpsT_Wzt"/>
    <property type="match status" value="1"/>
</dbReference>
<keyword evidence="2" id="KW-0813">Transport</keyword>
<sequence length="634" mass="70759">MSSIIVKNLVLDYPIRNRININKKSDSSVGGRIIEKNGEPYLRAIDDICLEINSGDRVGVIGHNGAGKSTLLKTLGGIYKPTSGSVDINGKVAPLFNLKFGMDMELSGYENIVLRALYLGVPRREILQKRDEIAILSDLGDFLYLPMKSYSSGMIARLAFAVSVKIDADILLLDEMIGTGDANFINKTSEMAKGFVESSNILLLASHSNKVIREICNKAIVFEHGKIVDFTDVDDALNTYKFKSILSNNCNNKLSPRNQVNKKDSRLSSYLLVNDTSTSDNLGCQAVKKSISMILDKNSYCEDSIPLGYGVEYFKELSSKSSEWIDKSDDFPKYKDYTSQIKYDDWLRAKNKLKDNDVYLDKVTDVDYIVINAEGSIHHNSARGLALLAQANIYAEIKPVFMLNCSIFNMDEQILKDCMDKVNVVHSREGFTYKYLKNHGIESVYSPDLASLYINTLTSSSNINEIIVGSEPKLCLISLGVLATPKKIKEVIDIVRSRNLTPVYLSMSDGNEDMVSYEVCSEMVVKRFVAKDIELENSIQFLSQFETIISGRHHLNIFALCTEAKLICLPSNTLKVEGTLGFISKIRPMAYSMVDLKDLLDSERYDLPLSSVKSFAKSIQNDLVGILNESIKSI</sequence>
<dbReference type="GO" id="GO:0016020">
    <property type="term" value="C:membrane"/>
    <property type="evidence" value="ECO:0007669"/>
    <property type="project" value="InterPro"/>
</dbReference>
<dbReference type="InterPro" id="IPR007345">
    <property type="entry name" value="Polysacch_pyruvyl_Trfase"/>
</dbReference>
<organism evidence="6 7">
    <name type="scientific">Vibrio splendidus</name>
    <dbReference type="NCBI Taxonomy" id="29497"/>
    <lineage>
        <taxon>Bacteria</taxon>
        <taxon>Pseudomonadati</taxon>
        <taxon>Pseudomonadota</taxon>
        <taxon>Gammaproteobacteria</taxon>
        <taxon>Vibrionales</taxon>
        <taxon>Vibrionaceae</taxon>
        <taxon>Vibrio</taxon>
    </lineage>
</organism>
<dbReference type="SMART" id="SM00382">
    <property type="entry name" value="AAA"/>
    <property type="match status" value="1"/>
</dbReference>
<dbReference type="Gene3D" id="3.40.50.300">
    <property type="entry name" value="P-loop containing nucleotide triphosphate hydrolases"/>
    <property type="match status" value="1"/>
</dbReference>
<dbReference type="PROSITE" id="PS00211">
    <property type="entry name" value="ABC_TRANSPORTER_1"/>
    <property type="match status" value="1"/>
</dbReference>
<feature type="domain" description="ABC transporter" evidence="5">
    <location>
        <begin position="29"/>
        <end position="249"/>
    </location>
</feature>
<dbReference type="Proteomes" id="UP000244197">
    <property type="component" value="Unassembled WGS sequence"/>
</dbReference>
<dbReference type="GO" id="GO:0140359">
    <property type="term" value="F:ABC-type transporter activity"/>
    <property type="evidence" value="ECO:0007669"/>
    <property type="project" value="InterPro"/>
</dbReference>
<keyword evidence="3" id="KW-0547">Nucleotide-binding</keyword>
<protein>
    <recommendedName>
        <fullName evidence="5">ABC transporter domain-containing protein</fullName>
    </recommendedName>
</protein>
<evidence type="ECO:0000256" key="3">
    <source>
        <dbReference type="ARBA" id="ARBA00022741"/>
    </source>
</evidence>
<evidence type="ECO:0000259" key="5">
    <source>
        <dbReference type="PROSITE" id="PS50893"/>
    </source>
</evidence>
<proteinExistence type="inferred from homology"/>
<dbReference type="InterPro" id="IPR017871">
    <property type="entry name" value="ABC_transporter-like_CS"/>
</dbReference>
<dbReference type="InterPro" id="IPR050683">
    <property type="entry name" value="Bact_Polysacc_Export_ATP-bd"/>
</dbReference>
<evidence type="ECO:0000256" key="1">
    <source>
        <dbReference type="ARBA" id="ARBA00005417"/>
    </source>
</evidence>
<dbReference type="PROSITE" id="PS50893">
    <property type="entry name" value="ABC_TRANSPORTER_2"/>
    <property type="match status" value="1"/>
</dbReference>
<dbReference type="Pfam" id="PF00005">
    <property type="entry name" value="ABC_tran"/>
    <property type="match status" value="1"/>
</dbReference>
<dbReference type="InterPro" id="IPR027417">
    <property type="entry name" value="P-loop_NTPase"/>
</dbReference>